<reference evidence="2" key="1">
    <citation type="journal article" date="2022" name="bioRxiv">
        <title>Sequencing and chromosome-scale assembly of the giantPleurodeles waltlgenome.</title>
        <authorList>
            <person name="Brown T."/>
            <person name="Elewa A."/>
            <person name="Iarovenko S."/>
            <person name="Subramanian E."/>
            <person name="Araus A.J."/>
            <person name="Petzold A."/>
            <person name="Susuki M."/>
            <person name="Suzuki K.-i.T."/>
            <person name="Hayashi T."/>
            <person name="Toyoda A."/>
            <person name="Oliveira C."/>
            <person name="Osipova E."/>
            <person name="Leigh N.D."/>
            <person name="Simon A."/>
            <person name="Yun M.H."/>
        </authorList>
    </citation>
    <scope>NUCLEOTIDE SEQUENCE</scope>
    <source>
        <strain evidence="2">20211129_DDA</strain>
        <tissue evidence="2">Liver</tissue>
    </source>
</reference>
<protein>
    <submittedName>
        <fullName evidence="2">Uncharacterized protein</fullName>
    </submittedName>
</protein>
<accession>A0AAV7P951</accession>
<feature type="region of interest" description="Disordered" evidence="1">
    <location>
        <begin position="89"/>
        <end position="172"/>
    </location>
</feature>
<sequence>MLSSCQGTIEICPPVDWSERQPPQKVLTPKYCSRSSPEQRSTVLSKLRTGFQLVPEALRSCLPARSEPQPVSHSQDMFMWYQSWGAFRNSPESSSQGPPSHNLLPAALHSPPRDCQQAGETRDRNKFRCPGGSKRFLRSDLTGEGAPQPAELGAQPNTAASQSGHQPAWRTPQAVSFLLQQLGETASQQITPVRPSGRQSQRSLALARAPQVTSSQQAGTLAQRQQGRSPI</sequence>
<dbReference type="Proteomes" id="UP001066276">
    <property type="component" value="Chromosome 7"/>
</dbReference>
<dbReference type="EMBL" id="JANPWB010000011">
    <property type="protein sequence ID" value="KAJ1124726.1"/>
    <property type="molecule type" value="Genomic_DNA"/>
</dbReference>
<evidence type="ECO:0000256" key="1">
    <source>
        <dbReference type="SAM" id="MobiDB-lite"/>
    </source>
</evidence>
<evidence type="ECO:0000313" key="3">
    <source>
        <dbReference type="Proteomes" id="UP001066276"/>
    </source>
</evidence>
<feature type="compositionally biased region" description="Polar residues" evidence="1">
    <location>
        <begin position="186"/>
        <end position="203"/>
    </location>
</feature>
<dbReference type="AlphaFoldDB" id="A0AAV7P951"/>
<feature type="compositionally biased region" description="Polar residues" evidence="1">
    <location>
        <begin position="211"/>
        <end position="231"/>
    </location>
</feature>
<feature type="region of interest" description="Disordered" evidence="1">
    <location>
        <begin position="186"/>
        <end position="231"/>
    </location>
</feature>
<feature type="compositionally biased region" description="Polar residues" evidence="1">
    <location>
        <begin position="155"/>
        <end position="165"/>
    </location>
</feature>
<organism evidence="2 3">
    <name type="scientific">Pleurodeles waltl</name>
    <name type="common">Iberian ribbed newt</name>
    <dbReference type="NCBI Taxonomy" id="8319"/>
    <lineage>
        <taxon>Eukaryota</taxon>
        <taxon>Metazoa</taxon>
        <taxon>Chordata</taxon>
        <taxon>Craniata</taxon>
        <taxon>Vertebrata</taxon>
        <taxon>Euteleostomi</taxon>
        <taxon>Amphibia</taxon>
        <taxon>Batrachia</taxon>
        <taxon>Caudata</taxon>
        <taxon>Salamandroidea</taxon>
        <taxon>Salamandridae</taxon>
        <taxon>Pleurodelinae</taxon>
        <taxon>Pleurodeles</taxon>
    </lineage>
</organism>
<comment type="caution">
    <text evidence="2">The sequence shown here is derived from an EMBL/GenBank/DDBJ whole genome shotgun (WGS) entry which is preliminary data.</text>
</comment>
<name>A0AAV7P951_PLEWA</name>
<feature type="compositionally biased region" description="Polar residues" evidence="1">
    <location>
        <begin position="90"/>
        <end position="99"/>
    </location>
</feature>
<gene>
    <name evidence="2" type="ORF">NDU88_003175</name>
</gene>
<proteinExistence type="predicted"/>
<evidence type="ECO:0000313" key="2">
    <source>
        <dbReference type="EMBL" id="KAJ1124726.1"/>
    </source>
</evidence>
<keyword evidence="3" id="KW-1185">Reference proteome</keyword>